<dbReference type="Gene3D" id="3.30.530.20">
    <property type="match status" value="1"/>
</dbReference>
<dbReference type="Pfam" id="PF06240">
    <property type="entry name" value="COXG"/>
    <property type="match status" value="1"/>
</dbReference>
<reference evidence="1 2" key="1">
    <citation type="submission" date="2020-01" db="EMBL/GenBank/DDBJ databases">
        <title>Bacteria diversity of Porities sp.</title>
        <authorList>
            <person name="Wang G."/>
        </authorList>
    </citation>
    <scope>NUCLEOTIDE SEQUENCE [LARGE SCALE GENOMIC DNA]</scope>
    <source>
        <strain evidence="1 2">R33</strain>
    </source>
</reference>
<comment type="caution">
    <text evidence="1">The sequence shown here is derived from an EMBL/GenBank/DDBJ whole genome shotgun (WGS) entry which is preliminary data.</text>
</comment>
<dbReference type="EMBL" id="WXYO01000006">
    <property type="protein sequence ID" value="NAS13224.1"/>
    <property type="molecule type" value="Genomic_DNA"/>
</dbReference>
<dbReference type="SUPFAM" id="SSF55961">
    <property type="entry name" value="Bet v1-like"/>
    <property type="match status" value="1"/>
</dbReference>
<dbReference type="AlphaFoldDB" id="A0A6L9EEN0"/>
<sequence>MKTSLEKSFEVPQQLPLVWEHLIDPAKVMECVPGVQIGDKIEENKYNATVGLKLGPIGAQYKAKVSYESIDEENRKIILQGNGVDKRGNGNAQMDMTMTVSENPDGGSNLQAIMEVSISGKIAQFGSRLVQSVSNQLYKQFVSNFKKRLEEAEQS</sequence>
<protein>
    <submittedName>
        <fullName evidence="1">Carbon monoxide dehydrogenase</fullName>
    </submittedName>
</protein>
<dbReference type="InterPro" id="IPR010419">
    <property type="entry name" value="CO_DH_gsu"/>
</dbReference>
<name>A0A6L9EEN0_9FLAO</name>
<accession>A0A6L9EEN0</accession>
<proteinExistence type="predicted"/>
<keyword evidence="2" id="KW-1185">Reference proteome</keyword>
<evidence type="ECO:0000313" key="1">
    <source>
        <dbReference type="EMBL" id="NAS13224.1"/>
    </source>
</evidence>
<organism evidence="1 2">
    <name type="scientific">Poritiphilus flavus</name>
    <dbReference type="NCBI Taxonomy" id="2697053"/>
    <lineage>
        <taxon>Bacteria</taxon>
        <taxon>Pseudomonadati</taxon>
        <taxon>Bacteroidota</taxon>
        <taxon>Flavobacteriia</taxon>
        <taxon>Flavobacteriales</taxon>
        <taxon>Flavobacteriaceae</taxon>
        <taxon>Poritiphilus</taxon>
    </lineage>
</organism>
<dbReference type="CDD" id="cd07823">
    <property type="entry name" value="SRPBCC_5"/>
    <property type="match status" value="1"/>
</dbReference>
<dbReference type="PANTHER" id="PTHR38588">
    <property type="entry name" value="BLL0334 PROTEIN"/>
    <property type="match status" value="1"/>
</dbReference>
<gene>
    <name evidence="1" type="ORF">GTQ38_14500</name>
</gene>
<dbReference type="Proteomes" id="UP000475249">
    <property type="component" value="Unassembled WGS sequence"/>
</dbReference>
<dbReference type="InterPro" id="IPR023393">
    <property type="entry name" value="START-like_dom_sf"/>
</dbReference>
<dbReference type="PANTHER" id="PTHR38588:SF1">
    <property type="entry name" value="BLL0334 PROTEIN"/>
    <property type="match status" value="1"/>
</dbReference>
<evidence type="ECO:0000313" key="2">
    <source>
        <dbReference type="Proteomes" id="UP000475249"/>
    </source>
</evidence>
<dbReference type="RefSeq" id="WP_161436263.1">
    <property type="nucleotide sequence ID" value="NZ_WXYO01000006.1"/>
</dbReference>